<organism evidence="12 13">
    <name type="scientific">Tahibacter aquaticus</name>
    <dbReference type="NCBI Taxonomy" id="520092"/>
    <lineage>
        <taxon>Bacteria</taxon>
        <taxon>Pseudomonadati</taxon>
        <taxon>Pseudomonadota</taxon>
        <taxon>Gammaproteobacteria</taxon>
        <taxon>Lysobacterales</taxon>
        <taxon>Rhodanobacteraceae</taxon>
        <taxon>Tahibacter</taxon>
    </lineage>
</organism>
<evidence type="ECO:0000259" key="11">
    <source>
        <dbReference type="PROSITE" id="PS50109"/>
    </source>
</evidence>
<keyword evidence="7 12" id="KW-0418">Kinase</keyword>
<dbReference type="EC" id="2.7.13.3" evidence="3"/>
<evidence type="ECO:0000256" key="3">
    <source>
        <dbReference type="ARBA" id="ARBA00012438"/>
    </source>
</evidence>
<dbReference type="PRINTS" id="PR00344">
    <property type="entry name" value="BCTRLSENSOR"/>
</dbReference>
<dbReference type="SMART" id="SM00388">
    <property type="entry name" value="HisKA"/>
    <property type="match status" value="1"/>
</dbReference>
<evidence type="ECO:0000256" key="8">
    <source>
        <dbReference type="ARBA" id="ARBA00022989"/>
    </source>
</evidence>
<dbReference type="Gene3D" id="1.10.287.130">
    <property type="match status" value="1"/>
</dbReference>
<dbReference type="PROSITE" id="PS50109">
    <property type="entry name" value="HIS_KIN"/>
    <property type="match status" value="1"/>
</dbReference>
<name>A0A4R6YTL6_9GAMM</name>
<dbReference type="CDD" id="cd00082">
    <property type="entry name" value="HisKA"/>
    <property type="match status" value="1"/>
</dbReference>
<feature type="transmembrane region" description="Helical" evidence="10">
    <location>
        <begin position="12"/>
        <end position="34"/>
    </location>
</feature>
<comment type="subcellular location">
    <subcellularLocation>
        <location evidence="2">Membrane</location>
    </subcellularLocation>
</comment>
<feature type="domain" description="Histidine kinase" evidence="11">
    <location>
        <begin position="224"/>
        <end position="430"/>
    </location>
</feature>
<evidence type="ECO:0000256" key="10">
    <source>
        <dbReference type="SAM" id="Phobius"/>
    </source>
</evidence>
<dbReference type="Pfam" id="PF02518">
    <property type="entry name" value="HATPase_c"/>
    <property type="match status" value="1"/>
</dbReference>
<evidence type="ECO:0000313" key="13">
    <source>
        <dbReference type="Proteomes" id="UP000295293"/>
    </source>
</evidence>
<dbReference type="Proteomes" id="UP000295293">
    <property type="component" value="Unassembled WGS sequence"/>
</dbReference>
<dbReference type="Gene3D" id="3.30.565.10">
    <property type="entry name" value="Histidine kinase-like ATPase, C-terminal domain"/>
    <property type="match status" value="1"/>
</dbReference>
<proteinExistence type="predicted"/>
<reference evidence="12 13" key="1">
    <citation type="submission" date="2019-03" db="EMBL/GenBank/DDBJ databases">
        <title>Genomic Encyclopedia of Type Strains, Phase IV (KMG-IV): sequencing the most valuable type-strain genomes for metagenomic binning, comparative biology and taxonomic classification.</title>
        <authorList>
            <person name="Goeker M."/>
        </authorList>
    </citation>
    <scope>NUCLEOTIDE SEQUENCE [LARGE SCALE GENOMIC DNA]</scope>
    <source>
        <strain evidence="12 13">DSM 21667</strain>
    </source>
</reference>
<gene>
    <name evidence="12" type="ORF">DFR29_110164</name>
</gene>
<dbReference type="InterPro" id="IPR005467">
    <property type="entry name" value="His_kinase_dom"/>
</dbReference>
<dbReference type="OrthoDB" id="9121563at2"/>
<keyword evidence="9 10" id="KW-0472">Membrane</keyword>
<evidence type="ECO:0000256" key="2">
    <source>
        <dbReference type="ARBA" id="ARBA00004370"/>
    </source>
</evidence>
<dbReference type="GO" id="GO:0000155">
    <property type="term" value="F:phosphorelay sensor kinase activity"/>
    <property type="evidence" value="ECO:0007669"/>
    <property type="project" value="InterPro"/>
</dbReference>
<dbReference type="InterPro" id="IPR003594">
    <property type="entry name" value="HATPase_dom"/>
</dbReference>
<keyword evidence="8 10" id="KW-1133">Transmembrane helix</keyword>
<dbReference type="GO" id="GO:0005886">
    <property type="term" value="C:plasma membrane"/>
    <property type="evidence" value="ECO:0007669"/>
    <property type="project" value="TreeGrafter"/>
</dbReference>
<evidence type="ECO:0000256" key="4">
    <source>
        <dbReference type="ARBA" id="ARBA00022553"/>
    </source>
</evidence>
<dbReference type="EMBL" id="SNZH01000010">
    <property type="protein sequence ID" value="TDR41681.1"/>
    <property type="molecule type" value="Genomic_DNA"/>
</dbReference>
<dbReference type="SUPFAM" id="SSF47384">
    <property type="entry name" value="Homodimeric domain of signal transducing histidine kinase"/>
    <property type="match status" value="1"/>
</dbReference>
<protein>
    <recommendedName>
        <fullName evidence="3">histidine kinase</fullName>
        <ecNumber evidence="3">2.7.13.3</ecNumber>
    </recommendedName>
</protein>
<dbReference type="PANTHER" id="PTHR45436">
    <property type="entry name" value="SENSOR HISTIDINE KINASE YKOH"/>
    <property type="match status" value="1"/>
</dbReference>
<dbReference type="SMART" id="SM00387">
    <property type="entry name" value="HATPase_c"/>
    <property type="match status" value="1"/>
</dbReference>
<comment type="catalytic activity">
    <reaction evidence="1">
        <text>ATP + protein L-histidine = ADP + protein N-phospho-L-histidine.</text>
        <dbReference type="EC" id="2.7.13.3"/>
    </reaction>
</comment>
<evidence type="ECO:0000256" key="6">
    <source>
        <dbReference type="ARBA" id="ARBA00022692"/>
    </source>
</evidence>
<dbReference type="PANTHER" id="PTHR45436:SF16">
    <property type="entry name" value="HISTIDINE KINASE"/>
    <property type="match status" value="1"/>
</dbReference>
<comment type="caution">
    <text evidence="12">The sequence shown here is derived from an EMBL/GenBank/DDBJ whole genome shotgun (WGS) entry which is preliminary data.</text>
</comment>
<dbReference type="Pfam" id="PF00512">
    <property type="entry name" value="HisKA"/>
    <property type="match status" value="1"/>
</dbReference>
<dbReference type="InterPro" id="IPR036890">
    <property type="entry name" value="HATPase_C_sf"/>
</dbReference>
<dbReference type="InterPro" id="IPR050428">
    <property type="entry name" value="TCS_sensor_his_kinase"/>
</dbReference>
<evidence type="ECO:0000313" key="12">
    <source>
        <dbReference type="EMBL" id="TDR41681.1"/>
    </source>
</evidence>
<dbReference type="SUPFAM" id="SSF55874">
    <property type="entry name" value="ATPase domain of HSP90 chaperone/DNA topoisomerase II/histidine kinase"/>
    <property type="match status" value="1"/>
</dbReference>
<evidence type="ECO:0000256" key="9">
    <source>
        <dbReference type="ARBA" id="ARBA00023136"/>
    </source>
</evidence>
<dbReference type="InterPro" id="IPR003661">
    <property type="entry name" value="HisK_dim/P_dom"/>
</dbReference>
<dbReference type="InterPro" id="IPR036097">
    <property type="entry name" value="HisK_dim/P_sf"/>
</dbReference>
<dbReference type="AlphaFoldDB" id="A0A4R6YTL6"/>
<feature type="transmembrane region" description="Helical" evidence="10">
    <location>
        <begin position="130"/>
        <end position="154"/>
    </location>
</feature>
<evidence type="ECO:0000256" key="5">
    <source>
        <dbReference type="ARBA" id="ARBA00022679"/>
    </source>
</evidence>
<evidence type="ECO:0000256" key="1">
    <source>
        <dbReference type="ARBA" id="ARBA00000085"/>
    </source>
</evidence>
<keyword evidence="6 10" id="KW-0812">Transmembrane</keyword>
<evidence type="ECO:0000256" key="7">
    <source>
        <dbReference type="ARBA" id="ARBA00022777"/>
    </source>
</evidence>
<sequence>MRRPAGIRRKIWVVFVLQLAAISFATVVGVYGAATILEDLLIKQALKDEAQHYFRRLQERPAAELPNTYNLRGYLIADEAQRPGLPEELRPLGAGYHHVRGGGRNELVYVSQAEQGWLFLVFSQEQVHKLAFLFGFVPLTVVLLIIYLTTWLTYRASRKALSPVVALASVVRDWDPKQPDLAALDLDNLPGDVDHDVEVLSRALHSFATRIDEFVERERNFTRDASHELRSPLTVIKLAADVLDDEEQLTAFARRSVRRIRAATRDMEALIEAFLILARESDTGLPEEDFLIGELVADEMEQVRPLLENKPVHLVLQRDGDFCLHASPRVLSVVVGNLLRNACHYTEHGRVVVTIGKDFVRVEDTGVGMSDDELAHVFQPFYRAERSQRGGHGVGLTIVKRLSDRFAWPLQIQSVLGQGTVATVQFPAAISPGDGDSPCDPVQG</sequence>
<keyword evidence="4" id="KW-0597">Phosphoprotein</keyword>
<accession>A0A4R6YTL6</accession>
<keyword evidence="13" id="KW-1185">Reference proteome</keyword>
<dbReference type="InterPro" id="IPR004358">
    <property type="entry name" value="Sig_transdc_His_kin-like_C"/>
</dbReference>
<keyword evidence="5" id="KW-0808">Transferase</keyword>
<dbReference type="RefSeq" id="WP_133819754.1">
    <property type="nucleotide sequence ID" value="NZ_SNZH01000010.1"/>
</dbReference>